<proteinExistence type="predicted"/>
<dbReference type="EMBL" id="VOLQ01000014">
    <property type="protein sequence ID" value="TWX67445.1"/>
    <property type="molecule type" value="Genomic_DNA"/>
</dbReference>
<organism evidence="2 4">
    <name type="scientific">Colwellia hornerae</name>
    <dbReference type="NCBI Taxonomy" id="89402"/>
    <lineage>
        <taxon>Bacteria</taxon>
        <taxon>Pseudomonadati</taxon>
        <taxon>Pseudomonadota</taxon>
        <taxon>Gammaproteobacteria</taxon>
        <taxon>Alteromonadales</taxon>
        <taxon>Colwelliaceae</taxon>
        <taxon>Colwellia</taxon>
    </lineage>
</organism>
<reference evidence="2 4" key="1">
    <citation type="submission" date="2019-07" db="EMBL/GenBank/DDBJ databases">
        <title>Genomes of sea-ice associated Colwellia species.</title>
        <authorList>
            <person name="Bowman J.P."/>
        </authorList>
    </citation>
    <scope>NUCLEOTIDE SEQUENCE [LARGE SCALE GENOMIC DNA]</scope>
    <source>
        <strain evidence="1 3">ACAM 607</strain>
        <strain evidence="2 4">IC036</strain>
    </source>
</reference>
<dbReference type="Proteomes" id="UP000321917">
    <property type="component" value="Unassembled WGS sequence"/>
</dbReference>
<dbReference type="EMBL" id="VOLR01000015">
    <property type="protein sequence ID" value="TWX58393.1"/>
    <property type="molecule type" value="Genomic_DNA"/>
</dbReference>
<evidence type="ECO:0000313" key="1">
    <source>
        <dbReference type="EMBL" id="TWX58393.1"/>
    </source>
</evidence>
<keyword evidence="3" id="KW-1185">Reference proteome</keyword>
<evidence type="ECO:0000313" key="4">
    <source>
        <dbReference type="Proteomes" id="UP000321917"/>
    </source>
</evidence>
<dbReference type="RefSeq" id="WP_146799738.1">
    <property type="nucleotide sequence ID" value="NZ_VOLP01000014.1"/>
</dbReference>
<comment type="caution">
    <text evidence="2">The sequence shown here is derived from an EMBL/GenBank/DDBJ whole genome shotgun (WGS) entry which is preliminary data.</text>
</comment>
<gene>
    <name evidence="1" type="ORF">ESZ26_11940</name>
    <name evidence="2" type="ORF">ESZ27_09175</name>
</gene>
<name>A0A5C6QEF7_9GAMM</name>
<evidence type="ECO:0000313" key="3">
    <source>
        <dbReference type="Proteomes" id="UP000321525"/>
    </source>
</evidence>
<dbReference type="AlphaFoldDB" id="A0A5C6QEF7"/>
<accession>A0A5C6QEF7</accession>
<protein>
    <submittedName>
        <fullName evidence="2">Uncharacterized protein</fullName>
    </submittedName>
</protein>
<evidence type="ECO:0000313" key="2">
    <source>
        <dbReference type="EMBL" id="TWX67445.1"/>
    </source>
</evidence>
<sequence length="161" mass="18650">MTLKNNTRKFNITTKVNKDEFSLLLNAFHDSNYKTAGHFYRDTILSAVSPQENTSFDVPEINIEYAQKLQHTLQNFNHLIGHLNLSLVDDEHKLSTDLRDEYIKNSIDLVQVTASQSIIWFEFFGGKYRNVIETIALNTLSPDTLEEMAFTLRKKEGENDY</sequence>
<dbReference type="Proteomes" id="UP000321525">
    <property type="component" value="Unassembled WGS sequence"/>
</dbReference>